<reference evidence="2 3" key="1">
    <citation type="journal article" date="2014" name="Int. J. Syst. Evol. Microbiol.">
        <title>Listeria floridensis sp. nov., Listeria aquatica sp. nov., Listeria cornellensis sp. nov., Listeria riparia sp. nov. and Listeria grandensis sp. nov., from agricultural and natural environments.</title>
        <authorList>
            <person name="den Bakker H.C."/>
            <person name="Warchocki S."/>
            <person name="Wright E.M."/>
            <person name="Allred A.F."/>
            <person name="Ahlstrom C."/>
            <person name="Manuel C.S."/>
            <person name="Stasiewicz M.J."/>
            <person name="Burrell A."/>
            <person name="Roof S."/>
            <person name="Strawn L."/>
            <person name="Fortes E.D."/>
            <person name="Nightingale K.K."/>
            <person name="Kephart D."/>
            <person name="Wiedmann M."/>
        </authorList>
    </citation>
    <scope>NUCLEOTIDE SEQUENCE [LARGE SCALE GENOMIC DNA]</scope>
    <source>
        <strain evidence="2 3">FSL S10-1187</strain>
    </source>
</reference>
<proteinExistence type="predicted"/>
<evidence type="ECO:0000313" key="2">
    <source>
        <dbReference type="EMBL" id="EUJ25741.1"/>
    </source>
</evidence>
<feature type="coiled-coil region" evidence="1">
    <location>
        <begin position="119"/>
        <end position="161"/>
    </location>
</feature>
<name>A0ABN0RBW2_9LIST</name>
<accession>A0ABN0RBW2</accession>
<feature type="non-terminal residue" evidence="2">
    <location>
        <position position="1"/>
    </location>
</feature>
<dbReference type="EMBL" id="AODF01000043">
    <property type="protein sequence ID" value="EUJ25741.1"/>
    <property type="molecule type" value="Genomic_DNA"/>
</dbReference>
<protein>
    <recommendedName>
        <fullName evidence="4">Phage tail tape measure protein</fullName>
    </recommendedName>
</protein>
<evidence type="ECO:0000256" key="1">
    <source>
        <dbReference type="SAM" id="Coils"/>
    </source>
</evidence>
<keyword evidence="3" id="KW-1185">Reference proteome</keyword>
<evidence type="ECO:0008006" key="4">
    <source>
        <dbReference type="Google" id="ProtNLM"/>
    </source>
</evidence>
<evidence type="ECO:0000313" key="3">
    <source>
        <dbReference type="Proteomes" id="UP000019249"/>
    </source>
</evidence>
<gene>
    <name evidence="2" type="ORF">MFLO_14998</name>
</gene>
<organism evidence="2 3">
    <name type="scientific">Listeria floridensis FSL S10-1187</name>
    <dbReference type="NCBI Taxonomy" id="1265817"/>
    <lineage>
        <taxon>Bacteria</taxon>
        <taxon>Bacillati</taxon>
        <taxon>Bacillota</taxon>
        <taxon>Bacilli</taxon>
        <taxon>Bacillales</taxon>
        <taxon>Listeriaceae</taxon>
        <taxon>Listeria</taxon>
    </lineage>
</organism>
<sequence length="161" mass="17567">AGYAALAKQATKEKLAGLAHLKHVLATSGGGLSGAEEIFLDAAEALALTEGMKLTIQFELNALHKTYQKAIENADELWRDTLHDARTIGETLTEGEILEALASGGATEASIRTKPKAMYQKKIAKLKSIEKDYEELLTNMKKAMAKQLEKDQELARQIEKA</sequence>
<keyword evidence="1" id="KW-0175">Coiled coil</keyword>
<dbReference type="Proteomes" id="UP000019249">
    <property type="component" value="Unassembled WGS sequence"/>
</dbReference>
<comment type="caution">
    <text evidence="2">The sequence shown here is derived from an EMBL/GenBank/DDBJ whole genome shotgun (WGS) entry which is preliminary data.</text>
</comment>